<keyword evidence="4" id="KW-1185">Reference proteome</keyword>
<sequence length="74" mass="8937">MERYHILIPFWGDDISEDFNFRYELCDYIESMEAVVYEEGTGDNGMHLFFETCIPANEIKKKIKEWAYTKERVM</sequence>
<name>A0AAD1DNQ5_9FLAO</name>
<dbReference type="GeneID" id="39505287"/>
<geneLocation type="plasmid" evidence="3 4">
    <name>unnamed</name>
</geneLocation>
<proteinExistence type="predicted"/>
<dbReference type="Proteomes" id="UP000281741">
    <property type="component" value="Plasmid unnamed"/>
</dbReference>
<evidence type="ECO:0000313" key="1">
    <source>
        <dbReference type="EMBL" id="AZA89073.1"/>
    </source>
</evidence>
<gene>
    <name evidence="1" type="ORF">EG349_19805</name>
    <name evidence="2" type="ORF">EG353_21060</name>
</gene>
<protein>
    <submittedName>
        <fullName evidence="1">Uncharacterized protein</fullName>
    </submittedName>
</protein>
<reference evidence="3 4" key="1">
    <citation type="submission" date="2018-11" db="EMBL/GenBank/DDBJ databases">
        <title>Proposal to divide the Flavobacteriaceae and reorganize its genera based on Amino Acid Identity values calculated from whole genome sequences.</title>
        <authorList>
            <person name="Nicholson A.C."/>
            <person name="Gulvik C.A."/>
            <person name="Whitney A.M."/>
            <person name="Humrighouse B.W."/>
            <person name="Bell M."/>
            <person name="Holmes B."/>
            <person name="Steigerwalt A.G."/>
            <person name="Villarma A."/>
            <person name="Sheth M."/>
            <person name="Batra D."/>
            <person name="Pryor J."/>
            <person name="Bernardet J.-F."/>
            <person name="Hugo C."/>
            <person name="Kampfer P."/>
            <person name="Newman J."/>
            <person name="McQuiston J.R."/>
        </authorList>
    </citation>
    <scope>NUCLEOTIDE SEQUENCE [LARGE SCALE GENOMIC DNA]</scope>
    <source>
        <strain evidence="1 3">G0207</strain>
        <strain evidence="2 4">H5143</strain>
        <plasmid evidence="3 4">unnamed</plasmid>
    </source>
</reference>
<dbReference type="EMBL" id="CP033916">
    <property type="protein sequence ID" value="AZA89073.1"/>
    <property type="molecule type" value="Genomic_DNA"/>
</dbReference>
<keyword evidence="1" id="KW-0614">Plasmid</keyword>
<dbReference type="Proteomes" id="UP000274073">
    <property type="component" value="Plasmid unnamed"/>
</dbReference>
<dbReference type="EMBL" id="CP033913">
    <property type="protein sequence ID" value="AZA98078.1"/>
    <property type="molecule type" value="Genomic_DNA"/>
</dbReference>
<dbReference type="RefSeq" id="WP_123855560.1">
    <property type="nucleotide sequence ID" value="NZ_CP033913.1"/>
</dbReference>
<evidence type="ECO:0000313" key="4">
    <source>
        <dbReference type="Proteomes" id="UP000281741"/>
    </source>
</evidence>
<dbReference type="AlphaFoldDB" id="A0AAD1DNQ5"/>
<evidence type="ECO:0000313" key="2">
    <source>
        <dbReference type="EMBL" id="AZA98078.1"/>
    </source>
</evidence>
<accession>A0AAD1DNQ5</accession>
<evidence type="ECO:0000313" key="3">
    <source>
        <dbReference type="Proteomes" id="UP000274073"/>
    </source>
</evidence>
<organism evidence="1 3">
    <name type="scientific">Chryseobacterium shandongense</name>
    <dbReference type="NCBI Taxonomy" id="1493872"/>
    <lineage>
        <taxon>Bacteria</taxon>
        <taxon>Pseudomonadati</taxon>
        <taxon>Bacteroidota</taxon>
        <taxon>Flavobacteriia</taxon>
        <taxon>Flavobacteriales</taxon>
        <taxon>Weeksellaceae</taxon>
        <taxon>Chryseobacterium group</taxon>
        <taxon>Chryseobacterium</taxon>
    </lineage>
</organism>